<accession>A0A6G0ZCR5</accession>
<keyword evidence="2" id="KW-1185">Reference proteome</keyword>
<reference evidence="1 2" key="1">
    <citation type="submission" date="2019-08" db="EMBL/GenBank/DDBJ databases">
        <title>Whole genome of Aphis craccivora.</title>
        <authorList>
            <person name="Voronova N.V."/>
            <person name="Shulinski R.S."/>
            <person name="Bandarenka Y.V."/>
            <person name="Zhorov D.G."/>
            <person name="Warner D."/>
        </authorList>
    </citation>
    <scope>NUCLEOTIDE SEQUENCE [LARGE SCALE GENOMIC DNA]</scope>
    <source>
        <strain evidence="1">180601</strain>
        <tissue evidence="1">Whole Body</tissue>
    </source>
</reference>
<sequence>MLTDICTHTRTTYAREQKYSRTTRLVRSSYAGDVLYRFVKKKNNYNNNKKIFIVPCVLSIECRRVTRTLQAPK</sequence>
<dbReference type="AlphaFoldDB" id="A0A6G0ZCR5"/>
<dbReference type="EMBL" id="VUJU01000711">
    <property type="protein sequence ID" value="KAF0768740.1"/>
    <property type="molecule type" value="Genomic_DNA"/>
</dbReference>
<dbReference type="Proteomes" id="UP000478052">
    <property type="component" value="Unassembled WGS sequence"/>
</dbReference>
<protein>
    <submittedName>
        <fullName evidence="1">Uncharacterized protein</fullName>
    </submittedName>
</protein>
<evidence type="ECO:0000313" key="2">
    <source>
        <dbReference type="Proteomes" id="UP000478052"/>
    </source>
</evidence>
<gene>
    <name evidence="1" type="ORF">FWK35_00010650</name>
</gene>
<organism evidence="1 2">
    <name type="scientific">Aphis craccivora</name>
    <name type="common">Cowpea aphid</name>
    <dbReference type="NCBI Taxonomy" id="307492"/>
    <lineage>
        <taxon>Eukaryota</taxon>
        <taxon>Metazoa</taxon>
        <taxon>Ecdysozoa</taxon>
        <taxon>Arthropoda</taxon>
        <taxon>Hexapoda</taxon>
        <taxon>Insecta</taxon>
        <taxon>Pterygota</taxon>
        <taxon>Neoptera</taxon>
        <taxon>Paraneoptera</taxon>
        <taxon>Hemiptera</taxon>
        <taxon>Sternorrhyncha</taxon>
        <taxon>Aphidomorpha</taxon>
        <taxon>Aphidoidea</taxon>
        <taxon>Aphididae</taxon>
        <taxon>Aphidini</taxon>
        <taxon>Aphis</taxon>
        <taxon>Aphis</taxon>
    </lineage>
</organism>
<name>A0A6G0ZCR5_APHCR</name>
<proteinExistence type="predicted"/>
<evidence type="ECO:0000313" key="1">
    <source>
        <dbReference type="EMBL" id="KAF0768740.1"/>
    </source>
</evidence>
<comment type="caution">
    <text evidence="1">The sequence shown here is derived from an EMBL/GenBank/DDBJ whole genome shotgun (WGS) entry which is preliminary data.</text>
</comment>